<dbReference type="PROSITE" id="PS51782">
    <property type="entry name" value="LYSM"/>
    <property type="match status" value="3"/>
</dbReference>
<comment type="caution">
    <text evidence="7">The sequence shown here is derived from an EMBL/GenBank/DDBJ whole genome shotgun (WGS) entry which is preliminary data.</text>
</comment>
<keyword evidence="1" id="KW-0147">Chitin-binding</keyword>
<keyword evidence="4" id="KW-0175">Coiled coil</keyword>
<sequence length="564" mass="61731">MEDLNNSNSNRNSELIRQGIVQCLTLEAECKALKESLTESRDYSQRLEAENEELRFRILEMMEDQAEIRAEQEGLMKIMREKDSLIESYSALVSTTLDRTVHRERQDMRDIEAKVLSTLEQDLNVEMSKMAIEPEPSEPAFCLSEVTYTTKAGDTCDSLATKYSVSSAALFMGNPGIINCTNIVEGVNLCLPLQCKTFTLDKGDSCMSVAAVTGLDQGDIRSLNPWVHPLCNNLQDGTETLGRVICITPPGGKYEHDVNTTNSDPAYSEYADKAVSPPSGATLAEKTIKDCGRWYTVQKGDNCAVVLVQYHISLPLFIQANPSVSEGTCTTDLAPGRTYCVGPTKEAFAVKPQPVPPFHRFGCFAREADTKNRTVLTLAKAEHVKSMSITACQSFCLQRGWTVWGIQNGDSCFRDNQLRMDSQIINNSKCNIHCNGNTTNVCGGKDAIEVFGDQDMLRVEYASLGCYSWSKQAIRGTTGGDTIESPDEMSVDACASLCTVTKKSDFFALWEGKLCTCGREMTPGATTTSMDECNVACSGQLGDICGGKGVAEVFTTKTKNIIAS</sequence>
<dbReference type="Pfam" id="PF01822">
    <property type="entry name" value="WSC"/>
    <property type="match status" value="2"/>
</dbReference>
<keyword evidence="8" id="KW-1185">Reference proteome</keyword>
<feature type="coiled-coil region" evidence="4">
    <location>
        <begin position="33"/>
        <end position="64"/>
    </location>
</feature>
<dbReference type="SUPFAM" id="SSF54106">
    <property type="entry name" value="LysM domain"/>
    <property type="match status" value="2"/>
</dbReference>
<evidence type="ECO:0000256" key="2">
    <source>
        <dbReference type="ARBA" id="ARBA00023026"/>
    </source>
</evidence>
<evidence type="ECO:0000256" key="4">
    <source>
        <dbReference type="SAM" id="Coils"/>
    </source>
</evidence>
<dbReference type="PROSITE" id="PS51212">
    <property type="entry name" value="WSC"/>
    <property type="match status" value="2"/>
</dbReference>
<evidence type="ECO:0000256" key="1">
    <source>
        <dbReference type="ARBA" id="ARBA00022669"/>
    </source>
</evidence>
<evidence type="ECO:0000313" key="7">
    <source>
        <dbReference type="EMBL" id="KAF5711568.1"/>
    </source>
</evidence>
<gene>
    <name evidence="7" type="ORF">FGLOB1_4927</name>
</gene>
<dbReference type="PANTHER" id="PTHR34997">
    <property type="entry name" value="AM15"/>
    <property type="match status" value="1"/>
</dbReference>
<feature type="domain" description="LysM" evidence="6">
    <location>
        <begin position="293"/>
        <end position="341"/>
    </location>
</feature>
<feature type="domain" description="WSC" evidence="5">
    <location>
        <begin position="357"/>
        <end position="454"/>
    </location>
</feature>
<dbReference type="InterPro" id="IPR052210">
    <property type="entry name" value="LysM1-like"/>
</dbReference>
<dbReference type="InterPro" id="IPR036779">
    <property type="entry name" value="LysM_dom_sf"/>
</dbReference>
<dbReference type="AlphaFoldDB" id="A0A8H6DBN5"/>
<proteinExistence type="inferred from homology"/>
<evidence type="ECO:0000256" key="3">
    <source>
        <dbReference type="ARBA" id="ARBA00044955"/>
    </source>
</evidence>
<dbReference type="GO" id="GO:0008061">
    <property type="term" value="F:chitin binding"/>
    <property type="evidence" value="ECO:0007669"/>
    <property type="project" value="UniProtKB-KW"/>
</dbReference>
<dbReference type="Proteomes" id="UP000532311">
    <property type="component" value="Unassembled WGS sequence"/>
</dbReference>
<feature type="domain" description="LysM" evidence="6">
    <location>
        <begin position="146"/>
        <end position="191"/>
    </location>
</feature>
<feature type="domain" description="LysM" evidence="6">
    <location>
        <begin position="196"/>
        <end position="242"/>
    </location>
</feature>
<organism evidence="7 8">
    <name type="scientific">Fusarium globosum</name>
    <dbReference type="NCBI Taxonomy" id="78864"/>
    <lineage>
        <taxon>Eukaryota</taxon>
        <taxon>Fungi</taxon>
        <taxon>Dikarya</taxon>
        <taxon>Ascomycota</taxon>
        <taxon>Pezizomycotina</taxon>
        <taxon>Sordariomycetes</taxon>
        <taxon>Hypocreomycetidae</taxon>
        <taxon>Hypocreales</taxon>
        <taxon>Nectriaceae</taxon>
        <taxon>Fusarium</taxon>
        <taxon>Fusarium fujikuroi species complex</taxon>
    </lineage>
</organism>
<keyword evidence="2" id="KW-0843">Virulence</keyword>
<dbReference type="InterPro" id="IPR002889">
    <property type="entry name" value="WSC_carb-bd"/>
</dbReference>
<protein>
    <submittedName>
        <fullName evidence="7">Putative glucan 1,3-beta-glucosidase</fullName>
    </submittedName>
</protein>
<comment type="similarity">
    <text evidence="3">Belongs to the secreted LysM effector family.</text>
</comment>
<dbReference type="PANTHER" id="PTHR34997:SF16">
    <property type="entry name" value="LYSM DOMAIN-CONTAINING PROTEIN"/>
    <property type="match status" value="1"/>
</dbReference>
<dbReference type="Pfam" id="PF01476">
    <property type="entry name" value="LysM"/>
    <property type="match status" value="2"/>
</dbReference>
<feature type="domain" description="WSC" evidence="5">
    <location>
        <begin position="460"/>
        <end position="557"/>
    </location>
</feature>
<accession>A0A8H6DBN5</accession>
<evidence type="ECO:0000259" key="6">
    <source>
        <dbReference type="PROSITE" id="PS51782"/>
    </source>
</evidence>
<dbReference type="SMART" id="SM00257">
    <property type="entry name" value="LysM"/>
    <property type="match status" value="3"/>
</dbReference>
<reference evidence="7 8" key="1">
    <citation type="submission" date="2020-05" db="EMBL/GenBank/DDBJ databases">
        <title>Identification and distribution of gene clusters putatively required for synthesis of sphingolipid metabolism inhibitors in phylogenetically diverse species of the filamentous fungus Fusarium.</title>
        <authorList>
            <person name="Kim H.-S."/>
            <person name="Busman M."/>
            <person name="Brown D.W."/>
            <person name="Divon H."/>
            <person name="Uhlig S."/>
            <person name="Proctor R.H."/>
        </authorList>
    </citation>
    <scope>NUCLEOTIDE SEQUENCE [LARGE SCALE GENOMIC DNA]</scope>
    <source>
        <strain evidence="7 8">NRRL 26131</strain>
    </source>
</reference>
<dbReference type="Gene3D" id="3.10.350.10">
    <property type="entry name" value="LysM domain"/>
    <property type="match status" value="3"/>
</dbReference>
<name>A0A8H6DBN5_9HYPO</name>
<dbReference type="CDD" id="cd00118">
    <property type="entry name" value="LysM"/>
    <property type="match status" value="2"/>
</dbReference>
<dbReference type="SMART" id="SM00321">
    <property type="entry name" value="WSC"/>
    <property type="match status" value="2"/>
</dbReference>
<dbReference type="InterPro" id="IPR018392">
    <property type="entry name" value="LysM"/>
</dbReference>
<dbReference type="EMBL" id="JAAQPF010000190">
    <property type="protein sequence ID" value="KAF5711568.1"/>
    <property type="molecule type" value="Genomic_DNA"/>
</dbReference>
<evidence type="ECO:0000259" key="5">
    <source>
        <dbReference type="PROSITE" id="PS51212"/>
    </source>
</evidence>
<evidence type="ECO:0000313" key="8">
    <source>
        <dbReference type="Proteomes" id="UP000532311"/>
    </source>
</evidence>